<name>A0ABM8FPW8_9BACT</name>
<evidence type="ECO:0000256" key="3">
    <source>
        <dbReference type="ARBA" id="ARBA00022603"/>
    </source>
</evidence>
<feature type="binding site" evidence="7">
    <location>
        <position position="206"/>
    </location>
    <ligand>
        <name>substrate</name>
    </ligand>
</feature>
<comment type="catalytic activity">
    <reaction evidence="1 7">
        <text>guanosine(46) in tRNA + S-adenosyl-L-methionine = N(7)-methylguanosine(46) in tRNA + S-adenosyl-L-homocysteine</text>
        <dbReference type="Rhea" id="RHEA:42708"/>
        <dbReference type="Rhea" id="RHEA-COMP:10188"/>
        <dbReference type="Rhea" id="RHEA-COMP:10189"/>
        <dbReference type="ChEBI" id="CHEBI:57856"/>
        <dbReference type="ChEBI" id="CHEBI:59789"/>
        <dbReference type="ChEBI" id="CHEBI:74269"/>
        <dbReference type="ChEBI" id="CHEBI:74480"/>
        <dbReference type="EC" id="2.1.1.33"/>
    </reaction>
</comment>
<dbReference type="RefSeq" id="WP_286336834.1">
    <property type="nucleotide sequence ID" value="NZ_AP027370.1"/>
</dbReference>
<feature type="binding site" evidence="7">
    <location>
        <position position="180"/>
    </location>
    <ligand>
        <name>S-adenosyl-L-methionine</name>
        <dbReference type="ChEBI" id="CHEBI:59789"/>
    </ligand>
</feature>
<accession>A0ABM8FPW8</accession>
<dbReference type="InterPro" id="IPR029063">
    <property type="entry name" value="SAM-dependent_MTases_sf"/>
</dbReference>
<evidence type="ECO:0000256" key="4">
    <source>
        <dbReference type="ARBA" id="ARBA00022679"/>
    </source>
</evidence>
<dbReference type="PROSITE" id="PS51625">
    <property type="entry name" value="SAM_MT_TRMB"/>
    <property type="match status" value="1"/>
</dbReference>
<dbReference type="Gene3D" id="3.40.50.150">
    <property type="entry name" value="Vaccinia Virus protein VP39"/>
    <property type="match status" value="1"/>
</dbReference>
<evidence type="ECO:0000256" key="5">
    <source>
        <dbReference type="ARBA" id="ARBA00022691"/>
    </source>
</evidence>
<dbReference type="InterPro" id="IPR055361">
    <property type="entry name" value="tRNA_methyltr_TrmB_bact"/>
</dbReference>
<dbReference type="Proteomes" id="UP001321445">
    <property type="component" value="Chromosome"/>
</dbReference>
<feature type="binding site" evidence="7">
    <location>
        <position position="153"/>
    </location>
    <ligand>
        <name>S-adenosyl-L-methionine</name>
        <dbReference type="ChEBI" id="CHEBI:59789"/>
    </ligand>
</feature>
<evidence type="ECO:0000256" key="1">
    <source>
        <dbReference type="ARBA" id="ARBA00000142"/>
    </source>
</evidence>
<evidence type="ECO:0000256" key="2">
    <source>
        <dbReference type="ARBA" id="ARBA00003015"/>
    </source>
</evidence>
<dbReference type="EMBL" id="AP027370">
    <property type="protein sequence ID" value="BDY13892.1"/>
    <property type="molecule type" value="Genomic_DNA"/>
</dbReference>
<protein>
    <recommendedName>
        <fullName evidence="7">tRNA (guanine-N(7)-)-methyltransferase</fullName>
        <ecNumber evidence="7">2.1.1.33</ecNumber>
    </recommendedName>
    <alternativeName>
        <fullName evidence="7">tRNA (guanine(46)-N(7))-methyltransferase</fullName>
    </alternativeName>
    <alternativeName>
        <fullName evidence="7">tRNA(m7G46)-methyltransferase</fullName>
    </alternativeName>
</protein>
<reference evidence="8 9" key="1">
    <citation type="submission" date="2023-03" db="EMBL/GenBank/DDBJ databases">
        <title>Description of Hydrogenimonas sp. ISO32.</title>
        <authorList>
            <person name="Mino S."/>
            <person name="Fukazawa S."/>
            <person name="Sawabe T."/>
        </authorList>
    </citation>
    <scope>NUCLEOTIDE SEQUENCE [LARGE SCALE GENOMIC DNA]</scope>
    <source>
        <strain evidence="8 9">ISO32</strain>
    </source>
</reference>
<gene>
    <name evidence="7 8" type="primary">trmB</name>
    <name evidence="8" type="ORF">HCR_22040</name>
</gene>
<comment type="function">
    <text evidence="2 7">Catalyzes the formation of N(7)-methylguanine at position 46 (m7G46) in tRNA.</text>
</comment>
<dbReference type="Pfam" id="PF02390">
    <property type="entry name" value="Methyltransf_4"/>
    <property type="match status" value="1"/>
</dbReference>
<keyword evidence="3 7" id="KW-0489">Methyltransferase</keyword>
<comment type="similarity">
    <text evidence="7">Belongs to the class I-like SAM-binding methyltransferase superfamily. TrmB family.</text>
</comment>
<evidence type="ECO:0000313" key="8">
    <source>
        <dbReference type="EMBL" id="BDY13892.1"/>
    </source>
</evidence>
<keyword evidence="6 7" id="KW-0819">tRNA processing</keyword>
<dbReference type="EC" id="2.1.1.33" evidence="7"/>
<dbReference type="HAMAP" id="MF_01057">
    <property type="entry name" value="tRNA_methyltr_TrmB"/>
    <property type="match status" value="1"/>
</dbReference>
<evidence type="ECO:0000313" key="9">
    <source>
        <dbReference type="Proteomes" id="UP001321445"/>
    </source>
</evidence>
<evidence type="ECO:0000256" key="6">
    <source>
        <dbReference type="ARBA" id="ARBA00022694"/>
    </source>
</evidence>
<dbReference type="PANTHER" id="PTHR23417:SF14">
    <property type="entry name" value="PENTACOTRIPEPTIDE-REPEAT REGION OF PRORP DOMAIN-CONTAINING PROTEIN"/>
    <property type="match status" value="1"/>
</dbReference>
<keyword evidence="5 7" id="KW-0949">S-adenosyl-L-methionine</keyword>
<keyword evidence="4 7" id="KW-0808">Transferase</keyword>
<organism evidence="8 9">
    <name type="scientific">Hydrogenimonas cancrithermarum</name>
    <dbReference type="NCBI Taxonomy" id="2993563"/>
    <lineage>
        <taxon>Bacteria</taxon>
        <taxon>Pseudomonadati</taxon>
        <taxon>Campylobacterota</taxon>
        <taxon>Epsilonproteobacteria</taxon>
        <taxon>Campylobacterales</taxon>
        <taxon>Hydrogenimonadaceae</taxon>
        <taxon>Hydrogenimonas</taxon>
    </lineage>
</organism>
<feature type="binding site" evidence="7">
    <location>
        <position position="236"/>
    </location>
    <ligand>
        <name>substrate</name>
    </ligand>
</feature>
<dbReference type="NCBIfam" id="TIGR00091">
    <property type="entry name" value="tRNA (guanosine(46)-N7)-methyltransferase TrmB"/>
    <property type="match status" value="1"/>
</dbReference>
<dbReference type="SUPFAM" id="SSF53335">
    <property type="entry name" value="S-adenosyl-L-methionine-dependent methyltransferases"/>
    <property type="match status" value="1"/>
</dbReference>
<dbReference type="CDD" id="cd02440">
    <property type="entry name" value="AdoMet_MTases"/>
    <property type="match status" value="1"/>
</dbReference>
<keyword evidence="9" id="KW-1185">Reference proteome</keyword>
<evidence type="ECO:0000256" key="7">
    <source>
        <dbReference type="HAMAP-Rule" id="MF_01057"/>
    </source>
</evidence>
<sequence length="391" mass="45544">MPHIRIKSFDLSKIPFEREDVRFEWYAENLQSAGEGLVGVRVSNIPFLLQVKPKGDSVLLKAEKISRPSPNTLVKKALHAYIEEARPQLLYSNIANVDQAVLKEPLPCLKEIATFDASSLPEKPLWIEIGFGSGRHLLHQAQKHPDVHLIGLEIHRPSLEQVMRRIDLEKLENVWVIDYDARLFMELLPSNRVERIFVHFPVPWDKKPHRRVISESFLEEASRVLSPGGTLELRTDSENYFRYAMEVFTKPEQVRLRLEKNLEAAVRSKYEERWLRMEKNIYEIHVESLERSPERSVEIDFGFPEGASISKLFENRPPKAFLTPECFVHVERFYAINEEDGLIRVSLGSFDRPEHKFILIQNGKASYYPHPPVATQTNRKAHEILREWFHA</sequence>
<dbReference type="PANTHER" id="PTHR23417">
    <property type="entry name" value="3-DEOXY-D-MANNO-OCTULOSONIC-ACID TRANSFERASE/TRNA GUANINE-N 7 - -METHYLTRANSFERASE"/>
    <property type="match status" value="1"/>
</dbReference>
<feature type="binding site" evidence="7">
    <location>
        <position position="128"/>
    </location>
    <ligand>
        <name>S-adenosyl-L-methionine</name>
        <dbReference type="ChEBI" id="CHEBI:59789"/>
    </ligand>
</feature>
<dbReference type="InterPro" id="IPR003358">
    <property type="entry name" value="tRNA_(Gua-N-7)_MeTrfase_Trmb"/>
</dbReference>
<comment type="pathway">
    <text evidence="7">tRNA modification; N(7)-methylguanine-tRNA biosynthesis.</text>
</comment>
<comment type="caution">
    <text evidence="7">Lacks conserved residue(s) required for the propagation of feature annotation.</text>
</comment>
<proteinExistence type="inferred from homology"/>
<dbReference type="NCBIfam" id="NF010719">
    <property type="entry name" value="PRK14121.1"/>
    <property type="match status" value="1"/>
</dbReference>